<dbReference type="Proteomes" id="UP001149954">
    <property type="component" value="Unassembled WGS sequence"/>
</dbReference>
<keyword evidence="5 9" id="KW-0560">Oxidoreductase</keyword>
<evidence type="ECO:0000259" key="13">
    <source>
        <dbReference type="Pfam" id="PF09248"/>
    </source>
</evidence>
<name>A0A9W9Y4W7_9EURO</name>
<feature type="chain" id="PRO_5040840666" description="Amine oxidase" evidence="10">
    <location>
        <begin position="22"/>
        <end position="798"/>
    </location>
</feature>
<sequence>MKLHLPYFWLILSSDVWAAFALPSKDGTAAPCVPEQPTVKAPHTNVWLGLTDDESRDVVNLLHQESAGLNLTWQSAGSWDNTLRYLELLQPNKTDVLPFLAGRSATPDRYARATIIFRATEVPYAEDYMVGPLPVTPDTQVRPLDYVYNRKYTKVPLPIVDVEDVQKFNHEAAMSIADITILLWNKTVDDGIVLTTTTIPSKEGNRTILWSGFFSKPKSRFDAETLLPLPLYMKSDVTGRHTENWRVAGWVYNDHFYETTDELLQTFAQPGFAKLPPNLEGGWSSTDQDGESMPLDNLTPPLPVQPGPSRFLIDEEERYISWMDFSFYLSWNHIGGLRLFDIRFKGERIIYELGLEEAFSHYAGNDPFLSSATFLDGTPGFGPYASSLIDGFDCPTYSTYLNTTNWDRKTRSLFTRLNAICTCLFEFDQGYPIQRHATSEYASATRNIAFTVRFIPSVGNYDYTLDYKFFLDGSIEVCVRASGYILSAYAVHNEQYGFRIHDNLSGGMHDHVMTYKVDFDIRGEKNSLQKIDFAPTTVEYPWSKGFPRKTMKIRRDFIDNESESKINWAANGAAIYSVVNKEKPNIFGEYPGYRFFPATGNAIHSTIPKSSNAHNTINFGTHAFYATRQKDTEPHVSHQCNSFDLETPLIDFNKFFNDESLDQEDLVIWFNLGNHHLPSTGDLPNTVFTTSHSAMTIQPQNYLPHDPSRATIHQARVDYDGKGNVINVERFGAENATCSNMFQPDLWRYGGKVTDNQYQRSAQTSHTVHNSSILRPVEFNSDSIIQKVVGQILTFFGR</sequence>
<keyword evidence="4 7" id="KW-0801">TPQ</keyword>
<dbReference type="GO" id="GO:0005886">
    <property type="term" value="C:plasma membrane"/>
    <property type="evidence" value="ECO:0007669"/>
    <property type="project" value="TreeGrafter"/>
</dbReference>
<evidence type="ECO:0000313" key="14">
    <source>
        <dbReference type="EMBL" id="KAJ5520329.1"/>
    </source>
</evidence>
<comment type="cofactor">
    <cofactor evidence="9">
        <name>Cu cation</name>
        <dbReference type="ChEBI" id="CHEBI:23378"/>
    </cofactor>
    <text evidence="9">Contains 1 topaquinone per subunit.</text>
</comment>
<dbReference type="EMBL" id="JAPWDS010000001">
    <property type="protein sequence ID" value="KAJ5520329.1"/>
    <property type="molecule type" value="Genomic_DNA"/>
</dbReference>
<reference evidence="14" key="1">
    <citation type="submission" date="2022-12" db="EMBL/GenBank/DDBJ databases">
        <authorList>
            <person name="Petersen C."/>
        </authorList>
    </citation>
    <scope>NUCLEOTIDE SEQUENCE</scope>
    <source>
        <strain evidence="14">IBT 29495</strain>
    </source>
</reference>
<dbReference type="InterPro" id="IPR015328">
    <property type="entry name" value="DUF1965"/>
</dbReference>
<dbReference type="GO" id="GO:0005507">
    <property type="term" value="F:copper ion binding"/>
    <property type="evidence" value="ECO:0007669"/>
    <property type="project" value="InterPro"/>
</dbReference>
<evidence type="ECO:0000256" key="5">
    <source>
        <dbReference type="ARBA" id="ARBA00023002"/>
    </source>
</evidence>
<reference evidence="14" key="2">
    <citation type="journal article" date="2023" name="IMA Fungus">
        <title>Comparative genomic study of the Penicillium genus elucidates a diverse pangenome and 15 lateral gene transfer events.</title>
        <authorList>
            <person name="Petersen C."/>
            <person name="Sorensen T."/>
            <person name="Nielsen M.R."/>
            <person name="Sondergaard T.E."/>
            <person name="Sorensen J.L."/>
            <person name="Fitzpatrick D.A."/>
            <person name="Frisvad J.C."/>
            <person name="Nielsen K.L."/>
        </authorList>
    </citation>
    <scope>NUCLEOTIDE SEQUENCE</scope>
    <source>
        <strain evidence="14">IBT 29495</strain>
    </source>
</reference>
<evidence type="ECO:0000256" key="7">
    <source>
        <dbReference type="PIRSR" id="PIRSR600269-50"/>
    </source>
</evidence>
<dbReference type="GO" id="GO:0009308">
    <property type="term" value="P:amine metabolic process"/>
    <property type="evidence" value="ECO:0007669"/>
    <property type="project" value="UniProtKB-UniRule"/>
</dbReference>
<comment type="cofactor">
    <cofactor evidence="1">
        <name>Cu cation</name>
        <dbReference type="ChEBI" id="CHEBI:23378"/>
    </cofactor>
</comment>
<dbReference type="PANTHER" id="PTHR10638">
    <property type="entry name" value="COPPER AMINE OXIDASE"/>
    <property type="match status" value="1"/>
</dbReference>
<evidence type="ECO:0000256" key="4">
    <source>
        <dbReference type="ARBA" id="ARBA00022772"/>
    </source>
</evidence>
<feature type="active site" description="Proton acceptor" evidence="7">
    <location>
        <position position="376"/>
    </location>
</feature>
<gene>
    <name evidence="14" type="ORF">N7463_000782</name>
</gene>
<keyword evidence="6 9" id="KW-0186">Copper</keyword>
<evidence type="ECO:0000256" key="6">
    <source>
        <dbReference type="ARBA" id="ARBA00023008"/>
    </source>
</evidence>
<dbReference type="Pfam" id="PF02727">
    <property type="entry name" value="Cu_amine_oxidN2"/>
    <property type="match status" value="1"/>
</dbReference>
<feature type="modified residue" description="2',4',5'-topaquinone" evidence="8">
    <location>
        <position position="461"/>
    </location>
</feature>
<keyword evidence="3 9" id="KW-0479">Metal-binding</keyword>
<evidence type="ECO:0000259" key="12">
    <source>
        <dbReference type="Pfam" id="PF02727"/>
    </source>
</evidence>
<evidence type="ECO:0000313" key="15">
    <source>
        <dbReference type="Proteomes" id="UP001149954"/>
    </source>
</evidence>
<keyword evidence="10" id="KW-0732">Signal</keyword>
<dbReference type="InterPro" id="IPR016182">
    <property type="entry name" value="Cu_amine_oxidase_N-reg"/>
</dbReference>
<evidence type="ECO:0000256" key="3">
    <source>
        <dbReference type="ARBA" id="ARBA00022723"/>
    </source>
</evidence>
<feature type="domain" description="Copper amine oxidase catalytic" evidence="11">
    <location>
        <begin position="304"/>
        <end position="708"/>
    </location>
</feature>
<evidence type="ECO:0000256" key="2">
    <source>
        <dbReference type="ARBA" id="ARBA00007983"/>
    </source>
</evidence>
<dbReference type="InterPro" id="IPR036460">
    <property type="entry name" value="Cu_amine_oxidase_C_sf"/>
</dbReference>
<evidence type="ECO:0000256" key="1">
    <source>
        <dbReference type="ARBA" id="ARBA00001935"/>
    </source>
</evidence>
<dbReference type="OrthoDB" id="3341590at2759"/>
<comment type="PTM">
    <text evidence="8 9">Topaquinone (TPQ) is generated by copper-dependent autoxidation of a specific tyrosyl residue.</text>
</comment>
<feature type="signal peptide" evidence="10">
    <location>
        <begin position="1"/>
        <end position="21"/>
    </location>
</feature>
<dbReference type="InterPro" id="IPR015798">
    <property type="entry name" value="Cu_amine_oxidase_C"/>
</dbReference>
<evidence type="ECO:0000256" key="9">
    <source>
        <dbReference type="RuleBase" id="RU000672"/>
    </source>
</evidence>
<evidence type="ECO:0000256" key="8">
    <source>
        <dbReference type="PIRSR" id="PIRSR600269-51"/>
    </source>
</evidence>
<evidence type="ECO:0000256" key="10">
    <source>
        <dbReference type="SAM" id="SignalP"/>
    </source>
</evidence>
<accession>A0A9W9Y4W7</accession>
<dbReference type="GO" id="GO:0008131">
    <property type="term" value="F:primary methylamine oxidase activity"/>
    <property type="evidence" value="ECO:0007669"/>
    <property type="project" value="InterPro"/>
</dbReference>
<dbReference type="Pfam" id="PF01179">
    <property type="entry name" value="Cu_amine_oxid"/>
    <property type="match status" value="1"/>
</dbReference>
<dbReference type="PANTHER" id="PTHR10638:SF20">
    <property type="entry name" value="AMINE OXIDASE"/>
    <property type="match status" value="1"/>
</dbReference>
<dbReference type="SUPFAM" id="SSF54416">
    <property type="entry name" value="Amine oxidase N-terminal region"/>
    <property type="match status" value="2"/>
</dbReference>
<dbReference type="InterPro" id="IPR015800">
    <property type="entry name" value="Cu_amine_oxidase_N2"/>
</dbReference>
<feature type="active site" description="Schiff-base intermediate with substrate; via topaquinone" evidence="7">
    <location>
        <position position="461"/>
    </location>
</feature>
<comment type="similarity">
    <text evidence="2 9">Belongs to the copper/topaquinone oxidase family.</text>
</comment>
<dbReference type="PRINTS" id="PR00766">
    <property type="entry name" value="CUDAOXIDASE"/>
</dbReference>
<organism evidence="14 15">
    <name type="scientific">Penicillium fimorum</name>
    <dbReference type="NCBI Taxonomy" id="1882269"/>
    <lineage>
        <taxon>Eukaryota</taxon>
        <taxon>Fungi</taxon>
        <taxon>Dikarya</taxon>
        <taxon>Ascomycota</taxon>
        <taxon>Pezizomycotina</taxon>
        <taxon>Eurotiomycetes</taxon>
        <taxon>Eurotiomycetidae</taxon>
        <taxon>Eurotiales</taxon>
        <taxon>Aspergillaceae</taxon>
        <taxon>Penicillium</taxon>
    </lineage>
</organism>
<comment type="caution">
    <text evidence="14">The sequence shown here is derived from an EMBL/GenBank/DDBJ whole genome shotgun (WGS) entry which is preliminary data.</text>
</comment>
<dbReference type="Pfam" id="PF09248">
    <property type="entry name" value="DUF1965"/>
    <property type="match status" value="1"/>
</dbReference>
<dbReference type="Gene3D" id="2.70.98.20">
    <property type="entry name" value="Copper amine oxidase, catalytic domain"/>
    <property type="match status" value="1"/>
</dbReference>
<keyword evidence="15" id="KW-1185">Reference proteome</keyword>
<dbReference type="GO" id="GO:0048038">
    <property type="term" value="F:quinone binding"/>
    <property type="evidence" value="ECO:0007669"/>
    <property type="project" value="InterPro"/>
</dbReference>
<dbReference type="AlphaFoldDB" id="A0A9W9Y4W7"/>
<evidence type="ECO:0000259" key="11">
    <source>
        <dbReference type="Pfam" id="PF01179"/>
    </source>
</evidence>
<dbReference type="Gene3D" id="3.10.450.40">
    <property type="match status" value="2"/>
</dbReference>
<feature type="domain" description="DUF1965" evidence="13">
    <location>
        <begin position="224"/>
        <end position="291"/>
    </location>
</feature>
<dbReference type="EC" id="1.4.3.-" evidence="9"/>
<dbReference type="SUPFAM" id="SSF49998">
    <property type="entry name" value="Amine oxidase catalytic domain"/>
    <property type="match status" value="1"/>
</dbReference>
<protein>
    <recommendedName>
        <fullName evidence="9">Amine oxidase</fullName>
        <ecNumber evidence="9">1.4.3.-</ecNumber>
    </recommendedName>
</protein>
<dbReference type="InterPro" id="IPR000269">
    <property type="entry name" value="Cu_amine_oxidase"/>
</dbReference>
<feature type="domain" description="Copper amine oxidase N2-terminal" evidence="12">
    <location>
        <begin position="64"/>
        <end position="134"/>
    </location>
</feature>
<proteinExistence type="inferred from homology"/>